<dbReference type="Gene3D" id="3.40.50.2300">
    <property type="match status" value="2"/>
</dbReference>
<protein>
    <submittedName>
        <fullName evidence="1">ABC transporter substrate-binding protein</fullName>
    </submittedName>
</protein>
<reference evidence="1" key="1">
    <citation type="submission" date="2023-07" db="EMBL/GenBank/DDBJ databases">
        <title>Between Cages and Wild: Unraveling the Impact of Captivity on Animal Microbiomes and Antimicrobial Resistance.</title>
        <authorList>
            <person name="Schmartz G.P."/>
            <person name="Rehner J."/>
            <person name="Schuff M.J."/>
            <person name="Becker S.L."/>
            <person name="Kravczyk M."/>
            <person name="Gurevich A."/>
            <person name="Francke R."/>
            <person name="Mueller R."/>
            <person name="Keller V."/>
            <person name="Keller A."/>
        </authorList>
    </citation>
    <scope>NUCLEOTIDE SEQUENCE</scope>
    <source>
        <strain evidence="1">S12M_St_49</strain>
    </source>
</reference>
<dbReference type="PROSITE" id="PS51257">
    <property type="entry name" value="PROKAR_LIPOPROTEIN"/>
    <property type="match status" value="1"/>
</dbReference>
<name>A0AA43U9L4_9ACTN</name>
<evidence type="ECO:0000313" key="1">
    <source>
        <dbReference type="EMBL" id="MDO4841106.1"/>
    </source>
</evidence>
<dbReference type="Proteomes" id="UP001168575">
    <property type="component" value="Unassembled WGS sequence"/>
</dbReference>
<evidence type="ECO:0000313" key="2">
    <source>
        <dbReference type="Proteomes" id="UP001168575"/>
    </source>
</evidence>
<dbReference type="AlphaFoldDB" id="A0AA43U9L4"/>
<accession>A0AA43U9L4</accession>
<keyword evidence="2" id="KW-1185">Reference proteome</keyword>
<dbReference type="InterPro" id="IPR007487">
    <property type="entry name" value="ABC_transpt-TYRBP-like"/>
</dbReference>
<proteinExistence type="predicted"/>
<dbReference type="SUPFAM" id="SSF53822">
    <property type="entry name" value="Periplasmic binding protein-like I"/>
    <property type="match status" value="1"/>
</dbReference>
<dbReference type="CDD" id="cd06325">
    <property type="entry name" value="PBP1_ABC_unchar_transporter"/>
    <property type="match status" value="1"/>
</dbReference>
<dbReference type="Pfam" id="PF04392">
    <property type="entry name" value="ABC_sub_bind"/>
    <property type="match status" value="1"/>
</dbReference>
<dbReference type="PANTHER" id="PTHR35271">
    <property type="entry name" value="ABC TRANSPORTER, SUBSTRATE-BINDING LIPOPROTEIN-RELATED"/>
    <property type="match status" value="1"/>
</dbReference>
<dbReference type="InterPro" id="IPR028082">
    <property type="entry name" value="Peripla_BP_I"/>
</dbReference>
<organism evidence="1 2">
    <name type="scientific">Phoenicibacter congonensis</name>
    <dbReference type="NCBI Taxonomy" id="1944646"/>
    <lineage>
        <taxon>Bacteria</taxon>
        <taxon>Bacillati</taxon>
        <taxon>Actinomycetota</taxon>
        <taxon>Coriobacteriia</taxon>
        <taxon>Eggerthellales</taxon>
        <taxon>Eggerthellaceae</taxon>
        <taxon>Phoenicibacter</taxon>
    </lineage>
</organism>
<comment type="caution">
    <text evidence="1">The sequence shown here is derived from an EMBL/GenBank/DDBJ whole genome shotgun (WGS) entry which is preliminary data.</text>
</comment>
<sequence>MNCLKLSMTKMKKTMSIAIAVLICSVLAISLVGCSGNSSSGTSTKDKSSEVKVCFVEIVDNDAFQTMMDGFKTGMADAGYTNVTYDVKNAQGDSSTLNQIAAQLKNSDYDVIVPIATPPAQACANAGISTPMVFMSVTDPVNAGVTTTLDAPDKGMTGTTNFADVEAIFTAGEELKSDLLSKPVGIIYTASDRNAQVTAEQAADYLKGRGVEYEMKTVQNSSEVQQVGQALASECGSIYVPADSIVQVAMAQLTDVATKAGIPVLGTDPVMTETGALESVSCTNDNLGQESAKLAIQLLEGKQVSEVPVNVLPSIDKSVNKQTAEALGITIPTDKNFRVIE</sequence>
<dbReference type="PANTHER" id="PTHR35271:SF1">
    <property type="entry name" value="ABC TRANSPORTER, SUBSTRATE-BINDING LIPOPROTEIN"/>
    <property type="match status" value="1"/>
</dbReference>
<dbReference type="EMBL" id="JAUMVS010000002">
    <property type="protein sequence ID" value="MDO4841106.1"/>
    <property type="molecule type" value="Genomic_DNA"/>
</dbReference>
<gene>
    <name evidence="1" type="ORF">Q3982_00305</name>
</gene>